<dbReference type="Proteomes" id="UP001418222">
    <property type="component" value="Unassembled WGS sequence"/>
</dbReference>
<evidence type="ECO:0000256" key="2">
    <source>
        <dbReference type="SAM" id="Phobius"/>
    </source>
</evidence>
<dbReference type="EMBL" id="JBBWWQ010000002">
    <property type="protein sequence ID" value="KAK8954100.1"/>
    <property type="molecule type" value="Genomic_DNA"/>
</dbReference>
<protein>
    <recommendedName>
        <fullName evidence="5">Protein PAM68, chloroplastic</fullName>
    </recommendedName>
</protein>
<evidence type="ECO:0008006" key="5">
    <source>
        <dbReference type="Google" id="ProtNLM"/>
    </source>
</evidence>
<feature type="compositionally biased region" description="Acidic residues" evidence="1">
    <location>
        <begin position="78"/>
        <end position="93"/>
    </location>
</feature>
<evidence type="ECO:0000256" key="1">
    <source>
        <dbReference type="SAM" id="MobiDB-lite"/>
    </source>
</evidence>
<keyword evidence="2" id="KW-1133">Transmembrane helix</keyword>
<name>A0AAP0GDZ5_9ASPA</name>
<organism evidence="3 4">
    <name type="scientific">Platanthera zijinensis</name>
    <dbReference type="NCBI Taxonomy" id="2320716"/>
    <lineage>
        <taxon>Eukaryota</taxon>
        <taxon>Viridiplantae</taxon>
        <taxon>Streptophyta</taxon>
        <taxon>Embryophyta</taxon>
        <taxon>Tracheophyta</taxon>
        <taxon>Spermatophyta</taxon>
        <taxon>Magnoliopsida</taxon>
        <taxon>Liliopsida</taxon>
        <taxon>Asparagales</taxon>
        <taxon>Orchidaceae</taxon>
        <taxon>Orchidoideae</taxon>
        <taxon>Orchideae</taxon>
        <taxon>Orchidinae</taxon>
        <taxon>Platanthera</taxon>
    </lineage>
</organism>
<dbReference type="InterPro" id="IPR021855">
    <property type="entry name" value="PAM68-like"/>
</dbReference>
<dbReference type="Pfam" id="PF11947">
    <property type="entry name" value="DUF3464"/>
    <property type="match status" value="1"/>
</dbReference>
<feature type="region of interest" description="Disordered" evidence="1">
    <location>
        <begin position="20"/>
        <end position="95"/>
    </location>
</feature>
<feature type="transmembrane region" description="Helical" evidence="2">
    <location>
        <begin position="140"/>
        <end position="162"/>
    </location>
</feature>
<feature type="compositionally biased region" description="Polar residues" evidence="1">
    <location>
        <begin position="21"/>
        <end position="31"/>
    </location>
</feature>
<dbReference type="PANTHER" id="PTHR34575:SF1">
    <property type="entry name" value="PROTEIN PAM68, CHLOROPLASTIC"/>
    <property type="match status" value="1"/>
</dbReference>
<comment type="caution">
    <text evidence="3">The sequence shown here is derived from an EMBL/GenBank/DDBJ whole genome shotgun (WGS) entry which is preliminary data.</text>
</comment>
<evidence type="ECO:0000313" key="3">
    <source>
        <dbReference type="EMBL" id="KAK8954100.1"/>
    </source>
</evidence>
<reference evidence="3 4" key="1">
    <citation type="journal article" date="2022" name="Nat. Plants">
        <title>Genomes of leafy and leafless Platanthera orchids illuminate the evolution of mycoheterotrophy.</title>
        <authorList>
            <person name="Li M.H."/>
            <person name="Liu K.W."/>
            <person name="Li Z."/>
            <person name="Lu H.C."/>
            <person name="Ye Q.L."/>
            <person name="Zhang D."/>
            <person name="Wang J.Y."/>
            <person name="Li Y.F."/>
            <person name="Zhong Z.M."/>
            <person name="Liu X."/>
            <person name="Yu X."/>
            <person name="Liu D.K."/>
            <person name="Tu X.D."/>
            <person name="Liu B."/>
            <person name="Hao Y."/>
            <person name="Liao X.Y."/>
            <person name="Jiang Y.T."/>
            <person name="Sun W.H."/>
            <person name="Chen J."/>
            <person name="Chen Y.Q."/>
            <person name="Ai Y."/>
            <person name="Zhai J.W."/>
            <person name="Wu S.S."/>
            <person name="Zhou Z."/>
            <person name="Hsiao Y.Y."/>
            <person name="Wu W.L."/>
            <person name="Chen Y.Y."/>
            <person name="Lin Y.F."/>
            <person name="Hsu J.L."/>
            <person name="Li C.Y."/>
            <person name="Wang Z.W."/>
            <person name="Zhao X."/>
            <person name="Zhong W.Y."/>
            <person name="Ma X.K."/>
            <person name="Ma L."/>
            <person name="Huang J."/>
            <person name="Chen G.Z."/>
            <person name="Huang M.Z."/>
            <person name="Huang L."/>
            <person name="Peng D.H."/>
            <person name="Luo Y.B."/>
            <person name="Zou S.Q."/>
            <person name="Chen S.P."/>
            <person name="Lan S."/>
            <person name="Tsai W.C."/>
            <person name="Van de Peer Y."/>
            <person name="Liu Z.J."/>
        </authorList>
    </citation>
    <scope>NUCLEOTIDE SEQUENCE [LARGE SCALE GENOMIC DNA]</scope>
    <source>
        <strain evidence="3">Lor287</strain>
    </source>
</reference>
<keyword evidence="4" id="KW-1185">Reference proteome</keyword>
<accession>A0AAP0GDZ5</accession>
<keyword evidence="2" id="KW-0812">Transmembrane</keyword>
<evidence type="ECO:0000313" key="4">
    <source>
        <dbReference type="Proteomes" id="UP001418222"/>
    </source>
</evidence>
<keyword evidence="2" id="KW-0472">Membrane</keyword>
<proteinExistence type="predicted"/>
<feature type="transmembrane region" description="Helical" evidence="2">
    <location>
        <begin position="108"/>
        <end position="128"/>
    </location>
</feature>
<dbReference type="AlphaFoldDB" id="A0AAP0GDZ5"/>
<sequence length="229" mass="25471">MAPVLHFLLPASFPRLHFIPPSSSSHFTRTKTLIPQPPSLRPSPLSPAAVPKSPKGFGPNVSSKKPKGLKQKTGLSKEEDEEEDDEEEIDEAGETIPEVVTNRMMRRMGLSVGIPLAVGVLFFPFFYYLKVVAKIDVPTWIPFLVSFFFFGASLLGISYGIVSTSWDPLREGSLLGWNEARRNWPCSGSLFVVALARSSSCTSRARWSVGRLERELVEEFETVELARSE</sequence>
<gene>
    <name evidence="3" type="ORF">KSP39_PZI001945</name>
</gene>
<dbReference type="PANTHER" id="PTHR34575">
    <property type="entry name" value="PROTEIN PAM68, CHLOROPLASTIC"/>
    <property type="match status" value="1"/>
</dbReference>
<feature type="compositionally biased region" description="Pro residues" evidence="1">
    <location>
        <begin position="35"/>
        <end position="45"/>
    </location>
</feature>